<dbReference type="GO" id="GO:0007155">
    <property type="term" value="P:cell adhesion"/>
    <property type="evidence" value="ECO:0007669"/>
    <property type="project" value="InterPro"/>
</dbReference>
<keyword evidence="8" id="KW-0966">Cell projection</keyword>
<comment type="subcellular location">
    <subcellularLocation>
        <location evidence="5">Secreted</location>
    </subcellularLocation>
    <subcellularLocation>
        <location evidence="5">Bacterial flagellum</location>
    </subcellularLocation>
</comment>
<evidence type="ECO:0000256" key="5">
    <source>
        <dbReference type="RuleBase" id="RU362066"/>
    </source>
</evidence>
<dbReference type="Pfam" id="PF07195">
    <property type="entry name" value="FliD_C"/>
    <property type="match status" value="1"/>
</dbReference>
<comment type="similarity">
    <text evidence="1 5">Belongs to the FliD family.</text>
</comment>
<dbReference type="PANTHER" id="PTHR30288:SF0">
    <property type="entry name" value="FLAGELLAR HOOK-ASSOCIATED PROTEIN 2"/>
    <property type="match status" value="1"/>
</dbReference>
<evidence type="ECO:0000256" key="4">
    <source>
        <dbReference type="ARBA" id="ARBA00023143"/>
    </source>
</evidence>
<dbReference type="OrthoDB" id="9810816at2"/>
<feature type="domain" description="Flagellar hook-associated protein 2 C-terminal" evidence="7">
    <location>
        <begin position="253"/>
        <end position="681"/>
    </location>
</feature>
<dbReference type="Pfam" id="PF02465">
    <property type="entry name" value="FliD_N"/>
    <property type="match status" value="1"/>
</dbReference>
<comment type="subunit">
    <text evidence="2 5">Homopentamer.</text>
</comment>
<evidence type="ECO:0000259" key="6">
    <source>
        <dbReference type="Pfam" id="PF02465"/>
    </source>
</evidence>
<reference evidence="8 9" key="1">
    <citation type="submission" date="2019-08" db="EMBL/GenBank/DDBJ databases">
        <authorList>
            <person name="Peeters C."/>
        </authorList>
    </citation>
    <scope>NUCLEOTIDE SEQUENCE [LARGE SCALE GENOMIC DNA]</scope>
    <source>
        <strain evidence="8 9">LMG 18089</strain>
    </source>
</reference>
<dbReference type="RefSeq" id="WP_048628361.1">
    <property type="nucleotide sequence ID" value="NZ_CABPSX010000001.1"/>
</dbReference>
<protein>
    <recommendedName>
        <fullName evidence="5">Flagellar hook-associated protein 2</fullName>
        <shortName evidence="5">HAP2</shortName>
    </recommendedName>
    <alternativeName>
        <fullName evidence="5">Flagellar cap protein</fullName>
    </alternativeName>
</protein>
<dbReference type="InterPro" id="IPR040026">
    <property type="entry name" value="FliD"/>
</dbReference>
<dbReference type="EMBL" id="CABPSX010000001">
    <property type="protein sequence ID" value="VVG69191.1"/>
    <property type="molecule type" value="Genomic_DNA"/>
</dbReference>
<keyword evidence="8" id="KW-0969">Cilium</keyword>
<evidence type="ECO:0000259" key="7">
    <source>
        <dbReference type="Pfam" id="PF07195"/>
    </source>
</evidence>
<dbReference type="GO" id="GO:0009421">
    <property type="term" value="C:bacterial-type flagellum filament cap"/>
    <property type="evidence" value="ECO:0007669"/>
    <property type="project" value="InterPro"/>
</dbReference>
<dbReference type="InterPro" id="IPR003481">
    <property type="entry name" value="FliD_N"/>
</dbReference>
<dbReference type="Proteomes" id="UP000364291">
    <property type="component" value="Unassembled WGS sequence"/>
</dbReference>
<keyword evidence="3" id="KW-0175">Coiled coil</keyword>
<dbReference type="AlphaFoldDB" id="A0A0G4JEA3"/>
<organism evidence="8 9">
    <name type="scientific">Pandoraea apista</name>
    <dbReference type="NCBI Taxonomy" id="93218"/>
    <lineage>
        <taxon>Bacteria</taxon>
        <taxon>Pseudomonadati</taxon>
        <taxon>Pseudomonadota</taxon>
        <taxon>Betaproteobacteria</taxon>
        <taxon>Burkholderiales</taxon>
        <taxon>Burkholderiaceae</taxon>
        <taxon>Pandoraea</taxon>
    </lineage>
</organism>
<evidence type="ECO:0000256" key="3">
    <source>
        <dbReference type="ARBA" id="ARBA00023054"/>
    </source>
</evidence>
<keyword evidence="4 5" id="KW-0975">Bacterial flagellum</keyword>
<gene>
    <name evidence="8" type="primary">fliD</name>
    <name evidence="8" type="ORF">PAP18089_00144</name>
</gene>
<sequence length="701" mass="70824">MATTGSSTTGSISSPGIGSGLDVNALVTSLMQPATQKLNLLKSQEASYQTKVSALGSLQSALSSFQSSLSNLSSASSFLQMTATPGDATFLTASADTTAKAGSYTINTTQLAQAQSLSTIGVSDPAASIGSGTSTKLTFSFGTISGGTLANGTYTGASFAPNAQQAPFSVTITDKNNSLQGIRDAINAANGGVTATIVNDGSATPNRLVLTSTQTGQTMSMKVDVAAGGDAALTNMLAYDPTGTQNLTQTAAGQNANLTINGLAVSSPTNTVKSAVQGLTMNLLKTGTTTVNVSNNSDGVTKAVNDFVSAYNTLHSAIGKLTYFDKSSATPGSTSNNNGPLIGDTTTQMITTQIQQILNGKLPGVSGSVLTSLADIGVTFQAGDGTGSATDTSGQLAVDTTKLQKAISSGGFAQLASLLATNGTTTDSLISYQGSTSNTQPGQYDVVITRLATQGTLTSNATLPANTVIDGTNNTLTVQVDGKSTTITIPNGIYTPDKMAAALQAAINGNSQFVANGSTVTVKQTNGVLSITSNRYGSASNVRVTSGNAMTALFGTGVSPSTDGVDVGGSIGGVIATGSGQYLTGAAGSQTDGLKIQVTGTNLGNRGTINFSQGYASLLSNQVSNFLSAKGAISTAQSNLNASIKQVQQQESDWQDQMTQMQNRYLAQFTALDATMSKLQNTSDYLKQVLGGSSSSSSSSK</sequence>
<evidence type="ECO:0000313" key="8">
    <source>
        <dbReference type="EMBL" id="VVG69191.1"/>
    </source>
</evidence>
<dbReference type="GO" id="GO:0071973">
    <property type="term" value="P:bacterial-type flagellum-dependent cell motility"/>
    <property type="evidence" value="ECO:0007669"/>
    <property type="project" value="TreeGrafter"/>
</dbReference>
<accession>A0A0G4JEA3</accession>
<keyword evidence="5" id="KW-0964">Secreted</keyword>
<evidence type="ECO:0000313" key="9">
    <source>
        <dbReference type="Proteomes" id="UP000364291"/>
    </source>
</evidence>
<feature type="domain" description="Flagellar hook-associated protein 2 N-terminal" evidence="6">
    <location>
        <begin position="19"/>
        <end position="115"/>
    </location>
</feature>
<dbReference type="GO" id="GO:0009424">
    <property type="term" value="C:bacterial-type flagellum hook"/>
    <property type="evidence" value="ECO:0007669"/>
    <property type="project" value="UniProtKB-UniRule"/>
</dbReference>
<comment type="function">
    <text evidence="5">Required for morphogenesis and for the elongation of the flagellar filament by facilitating polymerization of the flagellin monomers at the tip of growing filament. Forms a capping structure, which prevents flagellin subunits (transported through the central channel of the flagellum) from leaking out without polymerization at the distal end.</text>
</comment>
<keyword evidence="8" id="KW-0282">Flagellum</keyword>
<evidence type="ECO:0000256" key="2">
    <source>
        <dbReference type="ARBA" id="ARBA00011255"/>
    </source>
</evidence>
<name>A0A0G4JEA3_9BURK</name>
<dbReference type="InterPro" id="IPR010809">
    <property type="entry name" value="FliD_C"/>
</dbReference>
<dbReference type="GeneID" id="47012310"/>
<evidence type="ECO:0000256" key="1">
    <source>
        <dbReference type="ARBA" id="ARBA00009764"/>
    </source>
</evidence>
<dbReference type="GO" id="GO:0005576">
    <property type="term" value="C:extracellular region"/>
    <property type="evidence" value="ECO:0007669"/>
    <property type="project" value="UniProtKB-SubCell"/>
</dbReference>
<dbReference type="PANTHER" id="PTHR30288">
    <property type="entry name" value="FLAGELLAR CAP/ASSEMBLY PROTEIN FLID"/>
    <property type="match status" value="1"/>
</dbReference>
<proteinExistence type="inferred from homology"/>